<keyword evidence="4" id="KW-0472">Membrane</keyword>
<dbReference type="AlphaFoldDB" id="A0A7Y6PIE5"/>
<proteinExistence type="predicted"/>
<dbReference type="EMBL" id="JABWDJ010000435">
    <property type="protein sequence ID" value="NVB76397.1"/>
    <property type="molecule type" value="Genomic_DNA"/>
</dbReference>
<dbReference type="GO" id="GO:0005886">
    <property type="term" value="C:plasma membrane"/>
    <property type="evidence" value="ECO:0007669"/>
    <property type="project" value="InterPro"/>
</dbReference>
<name>A0A7Y6PIE5_PHOVU</name>
<organism evidence="6 7">
    <name type="scientific">Phocaeicola vulgatus</name>
    <name type="common">Bacteroides vulgatus</name>
    <dbReference type="NCBI Taxonomy" id="821"/>
    <lineage>
        <taxon>Bacteria</taxon>
        <taxon>Pseudomonadati</taxon>
        <taxon>Bacteroidota</taxon>
        <taxon>Bacteroidia</taxon>
        <taxon>Bacteroidales</taxon>
        <taxon>Bacteroidaceae</taxon>
        <taxon>Phocaeicola</taxon>
    </lineage>
</organism>
<evidence type="ECO:0000313" key="7">
    <source>
        <dbReference type="Proteomes" id="UP000524321"/>
    </source>
</evidence>
<dbReference type="Proteomes" id="UP000524321">
    <property type="component" value="Unassembled WGS sequence"/>
</dbReference>
<reference evidence="6 7" key="2">
    <citation type="submission" date="2020-07" db="EMBL/GenBank/DDBJ databases">
        <title>Bacterial metabolism rescues the inhibition of intestinal drug absorption by food and drug additives.</title>
        <authorList>
            <person name="Zou L."/>
            <person name="Spanogiannopoulos P."/>
            <person name="Chien H.-C."/>
            <person name="Pieper L.M."/>
            <person name="Cai W."/>
            <person name="Khuri N."/>
            <person name="Pottel J."/>
            <person name="Vora B."/>
            <person name="Ni Z."/>
            <person name="Tsakalozou E."/>
            <person name="Zhang W."/>
            <person name="Shoichet B.K."/>
            <person name="Giacomini K.M."/>
            <person name="Turnbaugh P.J."/>
        </authorList>
    </citation>
    <scope>NUCLEOTIDE SEQUENCE [LARGE SCALE GENOMIC DNA]</scope>
    <source>
        <strain evidence="6 7">B33</strain>
    </source>
</reference>
<keyword evidence="3" id="KW-1133">Transmembrane helix</keyword>
<dbReference type="PANTHER" id="PTHR36985">
    <property type="entry name" value="TRANSLOCATION AND ASSEMBLY MODULE SUBUNIT TAMB"/>
    <property type="match status" value="1"/>
</dbReference>
<accession>A0A7Y6PIE5</accession>
<gene>
    <name evidence="6" type="ORF">HUV05_23470</name>
</gene>
<comment type="subcellular location">
    <subcellularLocation>
        <location evidence="1">Membrane</location>
        <topology evidence="1">Single-pass membrane protein</topology>
    </subcellularLocation>
</comment>
<protein>
    <submittedName>
        <fullName evidence="6">Translocation/assembly module TamB domain-containing protein</fullName>
    </submittedName>
</protein>
<evidence type="ECO:0000256" key="3">
    <source>
        <dbReference type="ARBA" id="ARBA00022989"/>
    </source>
</evidence>
<sequence>VHIDPSVRLKVDLDASNDNRVELEGGGDLSMKYTPQGDLTLTGRYTLSGGLMKYALPVIAAKEFAIDNGSYVEWTGNPMDPMLNFKATDRIRASVSEGENGGTRMVNFDVSIVVKNRLDNL</sequence>
<evidence type="ECO:0000313" key="6">
    <source>
        <dbReference type="EMBL" id="NVB76397.1"/>
    </source>
</evidence>
<feature type="non-terminal residue" evidence="6">
    <location>
        <position position="1"/>
    </location>
</feature>
<evidence type="ECO:0000256" key="1">
    <source>
        <dbReference type="ARBA" id="ARBA00004167"/>
    </source>
</evidence>
<dbReference type="RefSeq" id="WP_176350888.1">
    <property type="nucleotide sequence ID" value="NZ_JABWDJ010000435.1"/>
</dbReference>
<dbReference type="GO" id="GO:0009306">
    <property type="term" value="P:protein secretion"/>
    <property type="evidence" value="ECO:0007669"/>
    <property type="project" value="InterPro"/>
</dbReference>
<dbReference type="PANTHER" id="PTHR36985:SF1">
    <property type="entry name" value="TRANSLOCATION AND ASSEMBLY MODULE SUBUNIT TAMB"/>
    <property type="match status" value="1"/>
</dbReference>
<keyword evidence="2" id="KW-0812">Transmembrane</keyword>
<feature type="non-terminal residue" evidence="6">
    <location>
        <position position="121"/>
    </location>
</feature>
<dbReference type="Pfam" id="PF04357">
    <property type="entry name" value="TamB"/>
    <property type="match status" value="1"/>
</dbReference>
<evidence type="ECO:0000256" key="2">
    <source>
        <dbReference type="ARBA" id="ARBA00022692"/>
    </source>
</evidence>
<reference evidence="6 7" key="1">
    <citation type="submission" date="2020-04" db="EMBL/GenBank/DDBJ databases">
        <authorList>
            <person name="Pieper L."/>
        </authorList>
    </citation>
    <scope>NUCLEOTIDE SEQUENCE [LARGE SCALE GENOMIC DNA]</scope>
    <source>
        <strain evidence="6 7">B33</strain>
    </source>
</reference>
<feature type="domain" description="Translocation and assembly module TamB C-terminal" evidence="5">
    <location>
        <begin position="3"/>
        <end position="120"/>
    </location>
</feature>
<evidence type="ECO:0000256" key="4">
    <source>
        <dbReference type="ARBA" id="ARBA00023136"/>
    </source>
</evidence>
<dbReference type="InterPro" id="IPR007452">
    <property type="entry name" value="TamB_C"/>
</dbReference>
<evidence type="ECO:0000259" key="5">
    <source>
        <dbReference type="Pfam" id="PF04357"/>
    </source>
</evidence>
<comment type="caution">
    <text evidence="6">The sequence shown here is derived from an EMBL/GenBank/DDBJ whole genome shotgun (WGS) entry which is preliminary data.</text>
</comment>